<dbReference type="OrthoDB" id="2299019at2759"/>
<dbReference type="InterPro" id="IPR001810">
    <property type="entry name" value="F-box_dom"/>
</dbReference>
<accession>A0A1C7N6Q9</accession>
<dbReference type="Gene3D" id="1.20.1280.50">
    <property type="match status" value="1"/>
</dbReference>
<dbReference type="AlphaFoldDB" id="A0A1C7N6Q9"/>
<reference evidence="2 3" key="1">
    <citation type="submission" date="2016-03" db="EMBL/GenBank/DDBJ databases">
        <title>Choanephora cucurbitarum.</title>
        <authorList>
            <person name="Min B."/>
            <person name="Park H."/>
            <person name="Park J.-H."/>
            <person name="Shin H.-D."/>
            <person name="Choi I.-G."/>
        </authorList>
    </citation>
    <scope>NUCLEOTIDE SEQUENCE [LARGE SCALE GENOMIC DNA]</scope>
    <source>
        <strain evidence="2 3">KUS-F28377</strain>
    </source>
</reference>
<feature type="domain" description="F-box" evidence="1">
    <location>
        <begin position="1"/>
        <end position="45"/>
    </location>
</feature>
<protein>
    <recommendedName>
        <fullName evidence="1">F-box domain-containing protein</fullName>
    </recommendedName>
</protein>
<dbReference type="SUPFAM" id="SSF81383">
    <property type="entry name" value="F-box domain"/>
    <property type="match status" value="1"/>
</dbReference>
<organism evidence="2 3">
    <name type="scientific">Choanephora cucurbitarum</name>
    <dbReference type="NCBI Taxonomy" id="101091"/>
    <lineage>
        <taxon>Eukaryota</taxon>
        <taxon>Fungi</taxon>
        <taxon>Fungi incertae sedis</taxon>
        <taxon>Mucoromycota</taxon>
        <taxon>Mucoromycotina</taxon>
        <taxon>Mucoromycetes</taxon>
        <taxon>Mucorales</taxon>
        <taxon>Mucorineae</taxon>
        <taxon>Choanephoraceae</taxon>
        <taxon>Choanephoroideae</taxon>
        <taxon>Choanephora</taxon>
    </lineage>
</organism>
<evidence type="ECO:0000313" key="3">
    <source>
        <dbReference type="Proteomes" id="UP000093000"/>
    </source>
</evidence>
<dbReference type="SMART" id="SM00256">
    <property type="entry name" value="FBOX"/>
    <property type="match status" value="1"/>
</dbReference>
<comment type="caution">
    <text evidence="2">The sequence shown here is derived from an EMBL/GenBank/DDBJ whole genome shotgun (WGS) entry which is preliminary data.</text>
</comment>
<name>A0A1C7N6Q9_9FUNG</name>
<gene>
    <name evidence="2" type="ORF">A0J61_07133</name>
</gene>
<dbReference type="EMBL" id="LUGH01000465">
    <property type="protein sequence ID" value="OBZ84823.1"/>
    <property type="molecule type" value="Genomic_DNA"/>
</dbReference>
<dbReference type="Pfam" id="PF00646">
    <property type="entry name" value="F-box"/>
    <property type="match status" value="1"/>
</dbReference>
<proteinExistence type="predicted"/>
<dbReference type="Proteomes" id="UP000093000">
    <property type="component" value="Unassembled WGS sequence"/>
</dbReference>
<dbReference type="InterPro" id="IPR036047">
    <property type="entry name" value="F-box-like_dom_sf"/>
</dbReference>
<sequence length="565" mass="65503">MLAGNLPFEIQAAILDHLNSVSRIQYSLVSRHWRQAARHVLFKTIQLRSEKEVDAFADLLLESSSLGESVRKLVFKTPASMNEAQQYSALIRLTPNLQILETGRHANRLYQVAVEEIEHGHWQHLHAINDSMILYDYESMTAHELEQIRGTGPDYYALASALRDRLSAVKLDVTSERDSPFEPHCFQPPFYITRQTRFKALENLVCFSEEKTAIRSLDSALSLCPHATEVTFSLCYFHSCEDNRIQFRPNTTVTTVHVFASRLTEASLNYLLHKFLNVKQLIIRILDYDDDEYDEDRIGPFEIPTEMATQLAYYACTTEKFDIWFRGLMNNVQLFVAFTLVRWQGEMQVNLQSHYIQFEHDRSKPKHSGLYLCLDVTSLDLRQPSVRAYFNQLDVLSIGQIGLEHYPLLTHCTQLQELHMQYGHLSAYDGPYLPIRSLVVSYGNYNINFLRQLSALTPHLKNARLTFNASSKVKIDMPSISFDSLYLIIAQPQEESPFYFHLTQFGKDRYYQAIENQLYEMEADEFKKHEPVPNKAKVICKGIKHLEIHRRVNGPLNRLILHTFL</sequence>
<evidence type="ECO:0000313" key="2">
    <source>
        <dbReference type="EMBL" id="OBZ84823.1"/>
    </source>
</evidence>
<dbReference type="InParanoid" id="A0A1C7N6Q9"/>
<keyword evidence="3" id="KW-1185">Reference proteome</keyword>
<dbReference type="CDD" id="cd09917">
    <property type="entry name" value="F-box_SF"/>
    <property type="match status" value="1"/>
</dbReference>
<dbReference type="PROSITE" id="PS50181">
    <property type="entry name" value="FBOX"/>
    <property type="match status" value="1"/>
</dbReference>
<evidence type="ECO:0000259" key="1">
    <source>
        <dbReference type="PROSITE" id="PS50181"/>
    </source>
</evidence>